<name>A0A3D9CH66_9FLAO</name>
<organism evidence="1 2">
    <name type="scientific">Chryseobacterium flavum</name>
    <dbReference type="NCBI Taxonomy" id="415851"/>
    <lineage>
        <taxon>Bacteria</taxon>
        <taxon>Pseudomonadati</taxon>
        <taxon>Bacteroidota</taxon>
        <taxon>Flavobacteriia</taxon>
        <taxon>Flavobacteriales</taxon>
        <taxon>Weeksellaceae</taxon>
        <taxon>Chryseobacterium group</taxon>
        <taxon>Chryseobacterium</taxon>
    </lineage>
</organism>
<dbReference type="OrthoDB" id="1244261at2"/>
<accession>A0A3D9CH66</accession>
<dbReference type="RefSeq" id="WP_115963359.1">
    <property type="nucleotide sequence ID" value="NZ_CBCRVL010000020.1"/>
</dbReference>
<dbReference type="Proteomes" id="UP000256769">
    <property type="component" value="Unassembled WGS sequence"/>
</dbReference>
<proteinExistence type="predicted"/>
<dbReference type="PROSITE" id="PS51257">
    <property type="entry name" value="PROKAR_LIPOPROTEIN"/>
    <property type="match status" value="1"/>
</dbReference>
<protein>
    <submittedName>
        <fullName evidence="1">Uncharacterized protein</fullName>
    </submittedName>
</protein>
<reference evidence="1 2" key="1">
    <citation type="journal article" date="2007" name="Int. J. Syst. Evol. Microbiol.">
        <title>Chryseobacterium flavum sp. nov., isolated from polluted soil.</title>
        <authorList>
            <person name="Zhou Y."/>
            <person name="Dong J."/>
            <person name="Wang X."/>
            <person name="Huang X."/>
            <person name="Zhang K.Y."/>
            <person name="Zhang Y.Q."/>
            <person name="Guo Y.F."/>
            <person name="Lai R."/>
            <person name="Li W.J."/>
        </authorList>
    </citation>
    <scope>NUCLEOTIDE SEQUENCE [LARGE SCALE GENOMIC DNA]</scope>
    <source>
        <strain evidence="1 2">KCTC 12877</strain>
    </source>
</reference>
<keyword evidence="2" id="KW-1185">Reference proteome</keyword>
<evidence type="ECO:0000313" key="2">
    <source>
        <dbReference type="Proteomes" id="UP000256769"/>
    </source>
</evidence>
<dbReference type="EMBL" id="QNUE01000019">
    <property type="protein sequence ID" value="REC65056.1"/>
    <property type="molecule type" value="Genomic_DNA"/>
</dbReference>
<sequence length="199" mass="22845">MKYLFYPALISLSLISCGNNDNVTEDAGPIEKEVYQFDFKSYAVKETILYTGGTSGSKTFPQESFLSSYWSTYQQPAWKKIVLDLKNNSIQLIAGNSADAIYNINISNDSVLINDKVSKPRYIGDFNKKNSTFTLKRTLQYMKRERRDNGNVLTIVQNVSFGTTRYDDMFGILFTTPADMIKAEDQVLWSNIEYYYKQL</sequence>
<comment type="caution">
    <text evidence="1">The sequence shown here is derived from an EMBL/GenBank/DDBJ whole genome shotgun (WGS) entry which is preliminary data.</text>
</comment>
<evidence type="ECO:0000313" key="1">
    <source>
        <dbReference type="EMBL" id="REC65056.1"/>
    </source>
</evidence>
<dbReference type="AlphaFoldDB" id="A0A3D9CH66"/>
<gene>
    <name evidence="1" type="ORF">DRF59_17750</name>
</gene>